<dbReference type="Proteomes" id="UP001549366">
    <property type="component" value="Unassembled WGS sequence"/>
</dbReference>
<comment type="similarity">
    <text evidence="1">Belongs to the methyltransferase superfamily. RsmJ family.</text>
</comment>
<evidence type="ECO:0000256" key="1">
    <source>
        <dbReference type="HAMAP-Rule" id="MF_01523"/>
    </source>
</evidence>
<comment type="catalytic activity">
    <reaction evidence="1">
        <text>guanosine(1516) in 16S rRNA + S-adenosyl-L-methionine = N(2)-methylguanosine(1516) in 16S rRNA + S-adenosyl-L-homocysteine + H(+)</text>
        <dbReference type="Rhea" id="RHEA:43220"/>
        <dbReference type="Rhea" id="RHEA-COMP:10412"/>
        <dbReference type="Rhea" id="RHEA-COMP:10413"/>
        <dbReference type="ChEBI" id="CHEBI:15378"/>
        <dbReference type="ChEBI" id="CHEBI:57856"/>
        <dbReference type="ChEBI" id="CHEBI:59789"/>
        <dbReference type="ChEBI" id="CHEBI:74269"/>
        <dbReference type="ChEBI" id="CHEBI:74481"/>
        <dbReference type="EC" id="2.1.1.242"/>
    </reaction>
</comment>
<dbReference type="EC" id="2.1.1.242" evidence="1"/>
<comment type="caution">
    <text evidence="2">The sequence shown here is derived from an EMBL/GenBank/DDBJ whole genome shotgun (WGS) entry which is preliminary data.</text>
</comment>
<comment type="caution">
    <text evidence="1">Lacks conserved residue(s) required for the propagation of feature annotation.</text>
</comment>
<protein>
    <recommendedName>
        <fullName evidence="1">Ribosomal RNA small subunit methyltransferase J</fullName>
        <ecNumber evidence="1">2.1.1.242</ecNumber>
    </recommendedName>
    <alternativeName>
        <fullName evidence="1">16S rRNA m2G1516 methyltransferase</fullName>
    </alternativeName>
    <alternativeName>
        <fullName evidence="1">rRNA (guanine-N(2)-)-methyltransferase</fullName>
    </alternativeName>
</protein>
<dbReference type="Gene3D" id="3.40.50.150">
    <property type="entry name" value="Vaccinia Virus protein VP39"/>
    <property type="match status" value="1"/>
</dbReference>
<dbReference type="Pfam" id="PF04445">
    <property type="entry name" value="SAM_MT"/>
    <property type="match status" value="1"/>
</dbReference>
<keyword evidence="1 2" id="KW-0489">Methyltransferase</keyword>
<dbReference type="PANTHER" id="PTHR36112">
    <property type="entry name" value="RIBOSOMAL RNA SMALL SUBUNIT METHYLTRANSFERASE J"/>
    <property type="match status" value="1"/>
</dbReference>
<dbReference type="HAMAP" id="MF_01523">
    <property type="entry name" value="16SrRNA_methyltr_J"/>
    <property type="match status" value="1"/>
</dbReference>
<keyword evidence="1 2" id="KW-0808">Transferase</keyword>
<accession>A0ABV2SEV1</accession>
<dbReference type="PANTHER" id="PTHR36112:SF1">
    <property type="entry name" value="RIBOSOMAL RNA SMALL SUBUNIT METHYLTRANSFERASE J"/>
    <property type="match status" value="1"/>
</dbReference>
<feature type="binding site" evidence="1">
    <location>
        <begin position="129"/>
        <end position="130"/>
    </location>
    <ligand>
        <name>S-adenosyl-L-methionine</name>
        <dbReference type="ChEBI" id="CHEBI:59789"/>
    </ligand>
</feature>
<dbReference type="RefSeq" id="WP_354010641.1">
    <property type="nucleotide sequence ID" value="NZ_JBEWTA010000001.1"/>
</dbReference>
<keyword evidence="3" id="KW-1185">Reference proteome</keyword>
<evidence type="ECO:0000313" key="2">
    <source>
        <dbReference type="EMBL" id="MET4756294.1"/>
    </source>
</evidence>
<dbReference type="GO" id="GO:0008168">
    <property type="term" value="F:methyltransferase activity"/>
    <property type="evidence" value="ECO:0007669"/>
    <property type="project" value="UniProtKB-KW"/>
</dbReference>
<feature type="binding site" evidence="1">
    <location>
        <begin position="113"/>
        <end position="114"/>
    </location>
    <ligand>
        <name>S-adenosyl-L-methionine</name>
        <dbReference type="ChEBI" id="CHEBI:59789"/>
    </ligand>
</feature>
<name>A0ABV2SEV1_9GAMM</name>
<sequence length="268" mass="29250">MSFSLYIDCSGLVEGLEKHRCLTNLHETISRSETVTDTRSLSKGSLILGFVDDVLCLRRAGDKEKPVFVDFVGGKAGHRRKFGGGKGQDIAKAVGLNKGVTPHVLDGTGGLGRDAFVLASLGCTVTLIERSPVIAALLQDGIDRARLSPETVGIASRMELINEDSRLAMQTMATDGQQFDVVYLDPMFPHREKSALVKKEMRIFQDLLSGDPDADELLAPAEALAEYRVVVKRPRLAPDLAGKEPTYRLEGKACRYDIHAFKAFSSDQ</sequence>
<evidence type="ECO:0000313" key="3">
    <source>
        <dbReference type="Proteomes" id="UP001549366"/>
    </source>
</evidence>
<keyword evidence="1" id="KW-0963">Cytoplasm</keyword>
<comment type="function">
    <text evidence="1">Specifically methylates the guanosine in position 1516 of 16S rRNA.</text>
</comment>
<proteinExistence type="inferred from homology"/>
<reference evidence="2 3" key="1">
    <citation type="submission" date="2024-06" db="EMBL/GenBank/DDBJ databases">
        <title>Genomic Encyclopedia of Type Strains, Phase V (KMG-V): Genome sequencing to study the core and pangenomes of soil and plant-associated prokaryotes.</title>
        <authorList>
            <person name="Whitman W."/>
        </authorList>
    </citation>
    <scope>NUCLEOTIDE SEQUENCE [LARGE SCALE GENOMIC DNA]</scope>
    <source>
        <strain evidence="2 3">NE40</strain>
    </source>
</reference>
<dbReference type="CDD" id="cd02440">
    <property type="entry name" value="AdoMet_MTases"/>
    <property type="match status" value="1"/>
</dbReference>
<dbReference type="SUPFAM" id="SSF53335">
    <property type="entry name" value="S-adenosyl-L-methionine-dependent methyltransferases"/>
    <property type="match status" value="1"/>
</dbReference>
<keyword evidence="1" id="KW-0949">S-adenosyl-L-methionine</keyword>
<comment type="subcellular location">
    <subcellularLocation>
        <location evidence="1">Cytoplasm</location>
    </subcellularLocation>
</comment>
<feature type="binding site" evidence="1">
    <location>
        <position position="185"/>
    </location>
    <ligand>
        <name>S-adenosyl-L-methionine</name>
        <dbReference type="ChEBI" id="CHEBI:59789"/>
    </ligand>
</feature>
<dbReference type="GO" id="GO:0032259">
    <property type="term" value="P:methylation"/>
    <property type="evidence" value="ECO:0007669"/>
    <property type="project" value="UniProtKB-KW"/>
</dbReference>
<gene>
    <name evidence="1" type="primary">rsmJ</name>
    <name evidence="2" type="ORF">V5J35_001486</name>
</gene>
<dbReference type="InterPro" id="IPR029063">
    <property type="entry name" value="SAM-dependent_MTases_sf"/>
</dbReference>
<organism evidence="2 3">
    <name type="scientific">Endozoicomonas lisbonensis</name>
    <dbReference type="NCBI Taxonomy" id="3120522"/>
    <lineage>
        <taxon>Bacteria</taxon>
        <taxon>Pseudomonadati</taxon>
        <taxon>Pseudomonadota</taxon>
        <taxon>Gammaproteobacteria</taxon>
        <taxon>Oceanospirillales</taxon>
        <taxon>Endozoicomonadaceae</taxon>
        <taxon>Endozoicomonas</taxon>
    </lineage>
</organism>
<dbReference type="EMBL" id="JBEWTB010000002">
    <property type="protein sequence ID" value="MET4756294.1"/>
    <property type="molecule type" value="Genomic_DNA"/>
</dbReference>
<dbReference type="InterPro" id="IPR007536">
    <property type="entry name" value="16SrRNA_methylTrfase_J"/>
</dbReference>
<keyword evidence="1" id="KW-0698">rRNA processing</keyword>